<protein>
    <submittedName>
        <fullName evidence="1">DUF930 domain-containing protein</fullName>
    </submittedName>
</protein>
<evidence type="ECO:0000313" key="1">
    <source>
        <dbReference type="EMBL" id="QCL98003.1"/>
    </source>
</evidence>
<dbReference type="Pfam" id="PF06059">
    <property type="entry name" value="DUF930"/>
    <property type="match status" value="1"/>
</dbReference>
<sequence>MFSAKILADPRSKGALVALRQLATDDRIIQLCNVEVMEQVHRWNPDYQPDFVVAYAIADTKLSGLTLQADGGALRSKRHWYDVKFRCEVTPDLEKVVAFEFSLGAEIPESEWEAHSLPIGDGASD</sequence>
<dbReference type="Proteomes" id="UP000298649">
    <property type="component" value="Plasmid pAtCFBP7129a"/>
</dbReference>
<gene>
    <name evidence="1" type="ORF">CFBP7129_26195</name>
</gene>
<dbReference type="EMBL" id="CP039924">
    <property type="protein sequence ID" value="QCL98003.1"/>
    <property type="molecule type" value="Genomic_DNA"/>
</dbReference>
<name>A0A4D7Z677_AGRTU</name>
<reference evidence="1 2" key="1">
    <citation type="submission" date="2019-04" db="EMBL/GenBank/DDBJ databases">
        <title>Complete genome sequence of Agrobacterium tumefaciens CFBP7129.</title>
        <authorList>
            <person name="Haryono M."/>
            <person name="Lin Y.-C."/>
            <person name="Lai E.-M."/>
            <person name="Kuo C.-H."/>
        </authorList>
    </citation>
    <scope>NUCLEOTIDE SEQUENCE [LARGE SCALE GENOMIC DNA]</scope>
    <source>
        <strain evidence="1 2">CFBP7129</strain>
        <plasmid evidence="2">patcfbp7129a</plasmid>
    </source>
</reference>
<dbReference type="AlphaFoldDB" id="A0A4D7Z677"/>
<evidence type="ECO:0000313" key="2">
    <source>
        <dbReference type="Proteomes" id="UP000298649"/>
    </source>
</evidence>
<keyword evidence="1" id="KW-0614">Plasmid</keyword>
<geneLocation type="plasmid" evidence="2">
    <name>patcfbp7129a</name>
</geneLocation>
<accession>A0A4D7Z677</accession>
<organism evidence="1 2">
    <name type="scientific">Agrobacterium tumefaciens</name>
    <dbReference type="NCBI Taxonomy" id="358"/>
    <lineage>
        <taxon>Bacteria</taxon>
        <taxon>Pseudomonadati</taxon>
        <taxon>Pseudomonadota</taxon>
        <taxon>Alphaproteobacteria</taxon>
        <taxon>Hyphomicrobiales</taxon>
        <taxon>Rhizobiaceae</taxon>
        <taxon>Rhizobium/Agrobacterium group</taxon>
        <taxon>Agrobacterium</taxon>
        <taxon>Agrobacterium tumefaciens complex</taxon>
    </lineage>
</organism>
<dbReference type="InterPro" id="IPR009273">
    <property type="entry name" value="DUF930"/>
</dbReference>
<proteinExistence type="predicted"/>